<dbReference type="SUPFAM" id="SSF56601">
    <property type="entry name" value="beta-lactamase/transpeptidase-like"/>
    <property type="match status" value="1"/>
</dbReference>
<dbReference type="Pfam" id="PF00905">
    <property type="entry name" value="Transpeptidase"/>
    <property type="match status" value="1"/>
</dbReference>
<dbReference type="Pfam" id="PF05223">
    <property type="entry name" value="MecA_N"/>
    <property type="match status" value="1"/>
</dbReference>
<dbReference type="EMBL" id="JAGEOJ010000005">
    <property type="protein sequence ID" value="MBO2448353.1"/>
    <property type="molecule type" value="Genomic_DNA"/>
</dbReference>
<evidence type="ECO:0000313" key="8">
    <source>
        <dbReference type="Proteomes" id="UP000669179"/>
    </source>
</evidence>
<reference evidence="7" key="1">
    <citation type="submission" date="2021-03" db="EMBL/GenBank/DDBJ databases">
        <authorList>
            <person name="Kanchanasin P."/>
            <person name="Saeng-In P."/>
            <person name="Phongsopitanun W."/>
            <person name="Yuki M."/>
            <person name="Kudo T."/>
            <person name="Ohkuma M."/>
            <person name="Tanasupawat S."/>
        </authorList>
    </citation>
    <scope>NUCLEOTIDE SEQUENCE</scope>
    <source>
        <strain evidence="7">GKU 128</strain>
    </source>
</reference>
<evidence type="ECO:0000256" key="2">
    <source>
        <dbReference type="ARBA" id="ARBA00007171"/>
    </source>
</evidence>
<evidence type="ECO:0000259" key="4">
    <source>
        <dbReference type="Pfam" id="PF00905"/>
    </source>
</evidence>
<dbReference type="GO" id="GO:0046677">
    <property type="term" value="P:response to antibiotic"/>
    <property type="evidence" value="ECO:0007669"/>
    <property type="project" value="InterPro"/>
</dbReference>
<comment type="caution">
    <text evidence="7">The sequence shown here is derived from an EMBL/GenBank/DDBJ whole genome shotgun (WGS) entry which is preliminary data.</text>
</comment>
<gene>
    <name evidence="7" type="ORF">J4573_14710</name>
</gene>
<dbReference type="SUPFAM" id="SSF56519">
    <property type="entry name" value="Penicillin binding protein dimerisation domain"/>
    <property type="match status" value="1"/>
</dbReference>
<sequence>MTNRGRRRGVRGAARGTRGTARWRRAVALTACGTAVAGLTSGCFAEPSAMPTVRDFLIAWQVGNYQAAAHKTFGADQKTVQAALGQVRSQLDAASLKLGLGRIDKKGDHADVRFSVRIDLGENGQPWTYSGLMKLQRKGGNWKVLWDPSIVHPSLKPGQRLAVITEVPARAEVKDAQGRSLQKPVNAAIVGVYPGRLSDPERTIQSLARATKIDGGRRLDVERLLGRVRSAPPDKFLPLLTLERGTTASDPVARFASIPGLVVQQRQLPIGAAAAPEVVGNLGPATADRLQQVGAPYQPGDTIGVSGLQMLQQRRLAGIPVVKVVAQDPDGKNREELHSWDGVGPQPVQTTLDRKVQGAADRTLAGLPFPASLVAIQAGTGNVLAVSNHNTGGQNLAMEGHYPPGLTFGIVSGEALLEAGTSKDTPTDCPATANVGGQTFTSEYATTAKRTLEKNFAYSCATTMAKLSGNLPPQALTKEAANFGLGKDWGLSVPAFTGSVPTPTSDAEKATTMIGQGKVQVSPLSMALAAGGAKTGLWRPPVLLQTPADPQTTLPQVLSAPATAGMNRMMQRSVFEGTAKAAGKGVKGSVIGVAATVNYPERGRTRTISWFVGVRDTLAFAIAVEGDVPASTLAARFLGAPASRVTPTAAR</sequence>
<dbReference type="GO" id="GO:0071972">
    <property type="term" value="F:peptidoglycan L,D-transpeptidase activity"/>
    <property type="evidence" value="ECO:0007669"/>
    <property type="project" value="TreeGrafter"/>
</dbReference>
<dbReference type="InterPro" id="IPR012338">
    <property type="entry name" value="Beta-lactam/transpept-like"/>
</dbReference>
<dbReference type="InterPro" id="IPR001460">
    <property type="entry name" value="PCN-bd_Tpept"/>
</dbReference>
<name>A0A939PDZ8_9ACTN</name>
<dbReference type="GO" id="GO:0005886">
    <property type="term" value="C:plasma membrane"/>
    <property type="evidence" value="ECO:0007669"/>
    <property type="project" value="TreeGrafter"/>
</dbReference>
<evidence type="ECO:0000259" key="6">
    <source>
        <dbReference type="Pfam" id="PF05223"/>
    </source>
</evidence>
<proteinExistence type="inferred from homology"/>
<comment type="similarity">
    <text evidence="2">Belongs to the transpeptidase family.</text>
</comment>
<dbReference type="InterPro" id="IPR007887">
    <property type="entry name" value="MecA_N"/>
</dbReference>
<dbReference type="InterPro" id="IPR050515">
    <property type="entry name" value="Beta-lactam/transpept"/>
</dbReference>
<dbReference type="InterPro" id="IPR005311">
    <property type="entry name" value="PBP_dimer"/>
</dbReference>
<evidence type="ECO:0000259" key="5">
    <source>
        <dbReference type="Pfam" id="PF03717"/>
    </source>
</evidence>
<dbReference type="AlphaFoldDB" id="A0A939PDZ8"/>
<feature type="domain" description="Penicillin-binding protein transpeptidase" evidence="4">
    <location>
        <begin position="372"/>
        <end position="625"/>
    </location>
</feature>
<dbReference type="Gene3D" id="3.40.710.10">
    <property type="entry name" value="DD-peptidase/beta-lactamase superfamily"/>
    <property type="match status" value="1"/>
</dbReference>
<dbReference type="Proteomes" id="UP000669179">
    <property type="component" value="Unassembled WGS sequence"/>
</dbReference>
<dbReference type="RefSeq" id="WP_208255991.1">
    <property type="nucleotide sequence ID" value="NZ_JAGEOJ010000005.1"/>
</dbReference>
<keyword evidence="3" id="KW-0472">Membrane</keyword>
<comment type="subcellular location">
    <subcellularLocation>
        <location evidence="1">Membrane</location>
    </subcellularLocation>
</comment>
<dbReference type="Pfam" id="PF03717">
    <property type="entry name" value="PBP_dimer"/>
    <property type="match status" value="1"/>
</dbReference>
<feature type="domain" description="Penicillin-binding protein dimerisation" evidence="5">
    <location>
        <begin position="167"/>
        <end position="336"/>
    </location>
</feature>
<organism evidence="7 8">
    <name type="scientific">Actinomadura barringtoniae</name>
    <dbReference type="NCBI Taxonomy" id="1427535"/>
    <lineage>
        <taxon>Bacteria</taxon>
        <taxon>Bacillati</taxon>
        <taxon>Actinomycetota</taxon>
        <taxon>Actinomycetes</taxon>
        <taxon>Streptosporangiales</taxon>
        <taxon>Thermomonosporaceae</taxon>
        <taxon>Actinomadura</taxon>
    </lineage>
</organism>
<protein>
    <submittedName>
        <fullName evidence="7">NTF2 domain-containing protein transpeptidase</fullName>
    </submittedName>
</protein>
<dbReference type="GO" id="GO:0071555">
    <property type="term" value="P:cell wall organization"/>
    <property type="evidence" value="ECO:0007669"/>
    <property type="project" value="TreeGrafter"/>
</dbReference>
<feature type="domain" description="NTF2-like N-terminal transpeptidase" evidence="6">
    <location>
        <begin position="49"/>
        <end position="159"/>
    </location>
</feature>
<accession>A0A939PDZ8</accession>
<dbReference type="Gene3D" id="3.30.1390.30">
    <property type="entry name" value="Penicillin-binding protein 2a, domain 3"/>
    <property type="match status" value="1"/>
</dbReference>
<evidence type="ECO:0000313" key="7">
    <source>
        <dbReference type="EMBL" id="MBO2448353.1"/>
    </source>
</evidence>
<keyword evidence="8" id="KW-1185">Reference proteome</keyword>
<dbReference type="Gene3D" id="3.90.1310.10">
    <property type="entry name" value="Penicillin-binding protein 2a (Domain 2)"/>
    <property type="match status" value="1"/>
</dbReference>
<evidence type="ECO:0000256" key="1">
    <source>
        <dbReference type="ARBA" id="ARBA00004370"/>
    </source>
</evidence>
<dbReference type="PANTHER" id="PTHR30627:SF24">
    <property type="entry name" value="PENICILLIN-BINDING PROTEIN 4B"/>
    <property type="match status" value="1"/>
</dbReference>
<dbReference type="PANTHER" id="PTHR30627">
    <property type="entry name" value="PEPTIDOGLYCAN D,D-TRANSPEPTIDASE"/>
    <property type="match status" value="1"/>
</dbReference>
<dbReference type="GO" id="GO:0008658">
    <property type="term" value="F:penicillin binding"/>
    <property type="evidence" value="ECO:0007669"/>
    <property type="project" value="InterPro"/>
</dbReference>
<evidence type="ECO:0000256" key="3">
    <source>
        <dbReference type="ARBA" id="ARBA00023136"/>
    </source>
</evidence>
<dbReference type="InterPro" id="IPR036138">
    <property type="entry name" value="PBP_dimer_sf"/>
</dbReference>